<proteinExistence type="predicted"/>
<feature type="region of interest" description="Disordered" evidence="1">
    <location>
        <begin position="282"/>
        <end position="330"/>
    </location>
</feature>
<evidence type="ECO:0000313" key="2">
    <source>
        <dbReference type="EMBL" id="KAJ7757724.1"/>
    </source>
</evidence>
<name>A0AAD7NF82_9AGAR</name>
<evidence type="ECO:0000313" key="3">
    <source>
        <dbReference type="Proteomes" id="UP001215280"/>
    </source>
</evidence>
<organism evidence="2 3">
    <name type="scientific">Mycena maculata</name>
    <dbReference type="NCBI Taxonomy" id="230809"/>
    <lineage>
        <taxon>Eukaryota</taxon>
        <taxon>Fungi</taxon>
        <taxon>Dikarya</taxon>
        <taxon>Basidiomycota</taxon>
        <taxon>Agaricomycotina</taxon>
        <taxon>Agaricomycetes</taxon>
        <taxon>Agaricomycetidae</taxon>
        <taxon>Agaricales</taxon>
        <taxon>Marasmiineae</taxon>
        <taxon>Mycenaceae</taxon>
        <taxon>Mycena</taxon>
    </lineage>
</organism>
<feature type="compositionally biased region" description="Basic and acidic residues" evidence="1">
    <location>
        <begin position="512"/>
        <end position="526"/>
    </location>
</feature>
<dbReference type="AlphaFoldDB" id="A0AAD7NF82"/>
<comment type="caution">
    <text evidence="2">The sequence shown here is derived from an EMBL/GenBank/DDBJ whole genome shotgun (WGS) entry which is preliminary data.</text>
</comment>
<dbReference type="Proteomes" id="UP001215280">
    <property type="component" value="Unassembled WGS sequence"/>
</dbReference>
<reference evidence="2" key="1">
    <citation type="submission" date="2023-03" db="EMBL/GenBank/DDBJ databases">
        <title>Massive genome expansion in bonnet fungi (Mycena s.s.) driven by repeated elements and novel gene families across ecological guilds.</title>
        <authorList>
            <consortium name="Lawrence Berkeley National Laboratory"/>
            <person name="Harder C.B."/>
            <person name="Miyauchi S."/>
            <person name="Viragh M."/>
            <person name="Kuo A."/>
            <person name="Thoen E."/>
            <person name="Andreopoulos B."/>
            <person name="Lu D."/>
            <person name="Skrede I."/>
            <person name="Drula E."/>
            <person name="Henrissat B."/>
            <person name="Morin E."/>
            <person name="Kohler A."/>
            <person name="Barry K."/>
            <person name="LaButti K."/>
            <person name="Morin E."/>
            <person name="Salamov A."/>
            <person name="Lipzen A."/>
            <person name="Mereny Z."/>
            <person name="Hegedus B."/>
            <person name="Baldrian P."/>
            <person name="Stursova M."/>
            <person name="Weitz H."/>
            <person name="Taylor A."/>
            <person name="Grigoriev I.V."/>
            <person name="Nagy L.G."/>
            <person name="Martin F."/>
            <person name="Kauserud H."/>
        </authorList>
    </citation>
    <scope>NUCLEOTIDE SEQUENCE</scope>
    <source>
        <strain evidence="2">CBHHK188m</strain>
    </source>
</reference>
<feature type="region of interest" description="Disordered" evidence="1">
    <location>
        <begin position="507"/>
        <end position="546"/>
    </location>
</feature>
<protein>
    <submittedName>
        <fullName evidence="2">Uncharacterized protein</fullName>
    </submittedName>
</protein>
<keyword evidence="3" id="KW-1185">Reference proteome</keyword>
<gene>
    <name evidence="2" type="ORF">DFH07DRAFT_458131</name>
</gene>
<accession>A0AAD7NF82</accession>
<evidence type="ECO:0000256" key="1">
    <source>
        <dbReference type="SAM" id="MobiDB-lite"/>
    </source>
</evidence>
<sequence length="546" mass="59921">MWMFDRSVQTIARIPFSDGALSPEQTDINEKIKLYDAMCALCRPGDEVRGIPFRRVGAHQPQVTLPPVDAVLSKEREKLIAGLEATNPPSILSRSEQDTLFGRLSVLLSVATGAYTMRAKRHNVPVYEAESRHDWDTLLYHFYQDTEILSPYVMLEHTIHYPRNDLADNLVLAEDPESKQKIAAALFSRYCNAGTLCQAALSSSAPLGIPVYDLAQSAVNQANAMQGIFVRLYLTDPDALKKVVTGRSDSEPADGKCDAILFMSIPDKAYLTNNVGIIRYGDISNPSPPDSASGDDTAPDQGAVAGPKTPSAKPPSGKGQKSTPGSTEEIPLHVLRINDKQLENPFAAATPEPPPVPQNGLPALDLTLFKGHLLLPHVTAEYKKHAHSESKALNQGRVYLISVVSFYAALGIVDRPFYSLVTAGNRGAILMAWKSTKEKITDNREPQIYIMERNVCMMDISNPLEAFHFATVLIRLREDQKTLREEVIKKLGPDFDVEKLARWRKLAQPSKADVKKEAAAAKKKEPSAQGKKSTAGADGASDHTHH</sequence>
<dbReference type="EMBL" id="JARJLG010000057">
    <property type="protein sequence ID" value="KAJ7757724.1"/>
    <property type="molecule type" value="Genomic_DNA"/>
</dbReference>